<accession>A0ABV9KR44</accession>
<keyword evidence="2" id="KW-1185">Reference proteome</keyword>
<dbReference type="Proteomes" id="UP001596023">
    <property type="component" value="Unassembled WGS sequence"/>
</dbReference>
<evidence type="ECO:0008006" key="3">
    <source>
        <dbReference type="Google" id="ProtNLM"/>
    </source>
</evidence>
<protein>
    <recommendedName>
        <fullName evidence="3">Tyr recombinase domain-containing protein</fullName>
    </recommendedName>
</protein>
<dbReference type="EMBL" id="JBHSGN010000007">
    <property type="protein sequence ID" value="MFC4672284.1"/>
    <property type="molecule type" value="Genomic_DNA"/>
</dbReference>
<reference evidence="2" key="1">
    <citation type="journal article" date="2019" name="Int. J. Syst. Evol. Microbiol.">
        <title>The Global Catalogue of Microorganisms (GCM) 10K type strain sequencing project: providing services to taxonomists for standard genome sequencing and annotation.</title>
        <authorList>
            <consortium name="The Broad Institute Genomics Platform"/>
            <consortium name="The Broad Institute Genome Sequencing Center for Infectious Disease"/>
            <person name="Wu L."/>
            <person name="Ma J."/>
        </authorList>
    </citation>
    <scope>NUCLEOTIDE SEQUENCE [LARGE SCALE GENOMIC DNA]</scope>
    <source>
        <strain evidence="2">CCUG 66188</strain>
    </source>
</reference>
<evidence type="ECO:0000313" key="1">
    <source>
        <dbReference type="EMBL" id="MFC4672284.1"/>
    </source>
</evidence>
<comment type="caution">
    <text evidence="1">The sequence shown here is derived from an EMBL/GenBank/DDBJ whole genome shotgun (WGS) entry which is preliminary data.</text>
</comment>
<name>A0ABV9KR44_9BACT</name>
<sequence length="129" mass="14602">MPFLNSANAIAKKYKKQCFNNHVLPLVGSKEETHIQKASKVGSISHELNKTMKKIASEYGYTDKIVWYSAKGTFITKMMRLGYEAPDIAVMCGNSAATIYKNYFKPKDPKSIKNDLNKRFLLSGNFKVK</sequence>
<gene>
    <name evidence="1" type="ORF">ACFO6W_01110</name>
</gene>
<dbReference type="RefSeq" id="WP_379993464.1">
    <property type="nucleotide sequence ID" value="NZ_JBHSGN010000007.1"/>
</dbReference>
<evidence type="ECO:0000313" key="2">
    <source>
        <dbReference type="Proteomes" id="UP001596023"/>
    </source>
</evidence>
<organism evidence="1 2">
    <name type="scientific">Dysgonomonas termitidis</name>
    <dbReference type="NCBI Taxonomy" id="1516126"/>
    <lineage>
        <taxon>Bacteria</taxon>
        <taxon>Pseudomonadati</taxon>
        <taxon>Bacteroidota</taxon>
        <taxon>Bacteroidia</taxon>
        <taxon>Bacteroidales</taxon>
        <taxon>Dysgonomonadaceae</taxon>
        <taxon>Dysgonomonas</taxon>
    </lineage>
</organism>
<proteinExistence type="predicted"/>